<dbReference type="CDD" id="cd00229">
    <property type="entry name" value="SGNH_hydrolase"/>
    <property type="match status" value="1"/>
</dbReference>
<dbReference type="EMBL" id="CP035467">
    <property type="protein sequence ID" value="QCW84448.1"/>
    <property type="molecule type" value="Genomic_DNA"/>
</dbReference>
<dbReference type="InterPro" id="IPR001087">
    <property type="entry name" value="GDSL"/>
</dbReference>
<name>A0A4P9USE6_METBY</name>
<dbReference type="Pfam" id="PF00657">
    <property type="entry name" value="Lipase_GDSL"/>
    <property type="match status" value="1"/>
</dbReference>
<dbReference type="InterPro" id="IPR036514">
    <property type="entry name" value="SGNH_hydro_sf"/>
</dbReference>
<dbReference type="KEGG" id="mbur:EQU24_21075"/>
<gene>
    <name evidence="1" type="ORF">EQU24_21075</name>
</gene>
<dbReference type="RefSeq" id="WP_138767253.1">
    <property type="nucleotide sequence ID" value="NZ_CP035467.1"/>
</dbReference>
<keyword evidence="1" id="KW-0378">Hydrolase</keyword>
<dbReference type="GO" id="GO:0016788">
    <property type="term" value="F:hydrolase activity, acting on ester bonds"/>
    <property type="evidence" value="ECO:0007669"/>
    <property type="project" value="InterPro"/>
</dbReference>
<keyword evidence="2" id="KW-1185">Reference proteome</keyword>
<dbReference type="STRING" id="675511.GCA_000341735_03213"/>
<dbReference type="Gene3D" id="3.40.50.1110">
    <property type="entry name" value="SGNH hydrolase"/>
    <property type="match status" value="1"/>
</dbReference>
<protein>
    <submittedName>
        <fullName evidence="1">SGNH/GDSL hydrolase family protein</fullName>
    </submittedName>
</protein>
<organism evidence="1 2">
    <name type="scientific">Methylotuvimicrobium buryatense</name>
    <name type="common">Methylomicrobium buryatense</name>
    <dbReference type="NCBI Taxonomy" id="95641"/>
    <lineage>
        <taxon>Bacteria</taxon>
        <taxon>Pseudomonadati</taxon>
        <taxon>Pseudomonadota</taxon>
        <taxon>Gammaproteobacteria</taxon>
        <taxon>Methylococcales</taxon>
        <taxon>Methylococcaceae</taxon>
        <taxon>Methylotuvimicrobium</taxon>
    </lineage>
</organism>
<dbReference type="AlphaFoldDB" id="A0A4P9USE6"/>
<dbReference type="SUPFAM" id="SSF52266">
    <property type="entry name" value="SGNH hydrolase"/>
    <property type="match status" value="1"/>
</dbReference>
<dbReference type="Proteomes" id="UP000305881">
    <property type="component" value="Chromosome"/>
</dbReference>
<evidence type="ECO:0000313" key="2">
    <source>
        <dbReference type="Proteomes" id="UP000305881"/>
    </source>
</evidence>
<reference evidence="2" key="1">
    <citation type="journal article" date="2019" name="J. Bacteriol.">
        <title>A Mutagenic Screen Identifies a TonB-Dependent Receptor Required for the Lanthanide Metal Switch in the Type I Methanotroph 'Methylotuvimicrobium buryatense' 5GB1C.</title>
        <authorList>
            <person name="Groom J.D."/>
            <person name="Ford S.M."/>
            <person name="Pesesky M.W."/>
            <person name="Lidstrom M.E."/>
        </authorList>
    </citation>
    <scope>NUCLEOTIDE SEQUENCE [LARGE SCALE GENOMIC DNA]</scope>
    <source>
        <strain evidence="2">5GB1C</strain>
    </source>
</reference>
<proteinExistence type="predicted"/>
<accession>A0A4P9USE6</accession>
<evidence type="ECO:0000313" key="1">
    <source>
        <dbReference type="EMBL" id="QCW84448.1"/>
    </source>
</evidence>
<sequence>MLKTKSKTYKILIGLWLLLFSMANSEASGKRIIVAVLGDSATQGVWANSTLGNPGLDFYLSANKAILRLEKLRPAQLALIQQPENNLMAYSRLMERKFRFTANTQLSATAGNQSYSFASRLRQHTNRPVRVLNVGFLAGSYKFGRHQLRRLRSRLAGRRPDYILVNFNIIDVVSGDTPDSFKSNVKDFFNLLIRRYPRSQIIVTPLQDPSPISALTDTVSIPAFIGFPTTTCRDIQERAYGLFKSVYTDPEEMFRLQQTAAEMNQLLSDEVEQIRGRQLPYSVFQGKIALTENLPQMNQDWKEYLAADCVHPNLKGQAIIGDMLWDAFLSELSD</sequence>